<dbReference type="Pfam" id="PF02984">
    <property type="entry name" value="Cyclin_C"/>
    <property type="match status" value="1"/>
</dbReference>
<gene>
    <name evidence="4" type="ORF">ACAOBT_LOCUS33964</name>
</gene>
<protein>
    <recommendedName>
        <fullName evidence="3">Cyclin C-terminal domain-containing protein</fullName>
    </recommendedName>
</protein>
<evidence type="ECO:0000256" key="2">
    <source>
        <dbReference type="SAM" id="MobiDB-lite"/>
    </source>
</evidence>
<sequence>MNYMDRFLMCCSIMKNQLQLLGTACMLLASKLRECSPLAGETLVYYTDHSITKQQLWNWELLVLSKLKWDVAAVTPHDFLKHLLNRLPLEDSWHISYDMVISHAKTLITLCAREFVFSRYHPSIIASACIASALCGVGWVCKSGRSLEDLLQTLTEITCIEKDYVEQCLVQLDKMIRDSTSWTSVSEHSYVENLRPGSCGANTRVGEVTPPPIRKDQEHESALTPTEVHDVHF</sequence>
<dbReference type="FunFam" id="1.10.472.10:FF:000096">
    <property type="entry name" value="G1/S-specific cyclin-D3 isoform X2"/>
    <property type="match status" value="1"/>
</dbReference>
<dbReference type="EMBL" id="CAKOFQ010008447">
    <property type="protein sequence ID" value="CAH2014217.1"/>
    <property type="molecule type" value="Genomic_DNA"/>
</dbReference>
<organism evidence="4 5">
    <name type="scientific">Acanthoscelides obtectus</name>
    <name type="common">Bean weevil</name>
    <name type="synonym">Bruchus obtectus</name>
    <dbReference type="NCBI Taxonomy" id="200917"/>
    <lineage>
        <taxon>Eukaryota</taxon>
        <taxon>Metazoa</taxon>
        <taxon>Ecdysozoa</taxon>
        <taxon>Arthropoda</taxon>
        <taxon>Hexapoda</taxon>
        <taxon>Insecta</taxon>
        <taxon>Pterygota</taxon>
        <taxon>Neoptera</taxon>
        <taxon>Endopterygota</taxon>
        <taxon>Coleoptera</taxon>
        <taxon>Polyphaga</taxon>
        <taxon>Cucujiformia</taxon>
        <taxon>Chrysomeloidea</taxon>
        <taxon>Chrysomelidae</taxon>
        <taxon>Bruchinae</taxon>
        <taxon>Bruchini</taxon>
        <taxon>Acanthoscelides</taxon>
    </lineage>
</organism>
<dbReference type="CDD" id="cd20516">
    <property type="entry name" value="CYCLIN_CCND_rpt2"/>
    <property type="match status" value="1"/>
</dbReference>
<accession>A0A9P0MKA4</accession>
<feature type="domain" description="Cyclin C-terminal" evidence="3">
    <location>
        <begin position="74"/>
        <end position="198"/>
    </location>
</feature>
<dbReference type="Pfam" id="PF00134">
    <property type="entry name" value="Cyclin_N"/>
    <property type="match status" value="1"/>
</dbReference>
<proteinExistence type="predicted"/>
<evidence type="ECO:0000313" key="5">
    <source>
        <dbReference type="Proteomes" id="UP001152888"/>
    </source>
</evidence>
<dbReference type="AlphaFoldDB" id="A0A9P0MKA4"/>
<dbReference type="InterPro" id="IPR039361">
    <property type="entry name" value="Cyclin"/>
</dbReference>
<comment type="caution">
    <text evidence="4">The sequence shown here is derived from an EMBL/GenBank/DDBJ whole genome shotgun (WGS) entry which is preliminary data.</text>
</comment>
<dbReference type="Gene3D" id="1.10.472.10">
    <property type="entry name" value="Cyclin-like"/>
    <property type="match status" value="1"/>
</dbReference>
<evidence type="ECO:0000256" key="1">
    <source>
        <dbReference type="ARBA" id="ARBA00023127"/>
    </source>
</evidence>
<name>A0A9P0MKA4_ACAOB</name>
<keyword evidence="5" id="KW-1185">Reference proteome</keyword>
<evidence type="ECO:0000313" key="4">
    <source>
        <dbReference type="EMBL" id="CAH2014217.1"/>
    </source>
</evidence>
<dbReference type="InterPro" id="IPR004367">
    <property type="entry name" value="Cyclin_C-dom"/>
</dbReference>
<dbReference type="OrthoDB" id="306099at2759"/>
<keyword evidence="1" id="KW-0195">Cyclin</keyword>
<feature type="region of interest" description="Disordered" evidence="2">
    <location>
        <begin position="201"/>
        <end position="233"/>
    </location>
</feature>
<dbReference type="InterPro" id="IPR036915">
    <property type="entry name" value="Cyclin-like_sf"/>
</dbReference>
<dbReference type="SUPFAM" id="SSF47954">
    <property type="entry name" value="Cyclin-like"/>
    <property type="match status" value="2"/>
</dbReference>
<dbReference type="InterPro" id="IPR006671">
    <property type="entry name" value="Cyclin_N"/>
</dbReference>
<reference evidence="4" key="1">
    <citation type="submission" date="2022-03" db="EMBL/GenBank/DDBJ databases">
        <authorList>
            <person name="Sayadi A."/>
        </authorList>
    </citation>
    <scope>NUCLEOTIDE SEQUENCE</scope>
</reference>
<dbReference type="Proteomes" id="UP001152888">
    <property type="component" value="Unassembled WGS sequence"/>
</dbReference>
<feature type="compositionally biased region" description="Basic and acidic residues" evidence="2">
    <location>
        <begin position="213"/>
        <end position="233"/>
    </location>
</feature>
<dbReference type="PANTHER" id="PTHR10177">
    <property type="entry name" value="CYCLINS"/>
    <property type="match status" value="1"/>
</dbReference>
<evidence type="ECO:0000259" key="3">
    <source>
        <dbReference type="SMART" id="SM01332"/>
    </source>
</evidence>
<dbReference type="SMART" id="SM01332">
    <property type="entry name" value="Cyclin_C"/>
    <property type="match status" value="1"/>
</dbReference>